<dbReference type="Proteomes" id="UP000072874">
    <property type="component" value="Chromosome 14"/>
</dbReference>
<organism evidence="2 5">
    <name type="scientific">Plasmodium yoelii</name>
    <dbReference type="NCBI Taxonomy" id="5861"/>
    <lineage>
        <taxon>Eukaryota</taxon>
        <taxon>Sar</taxon>
        <taxon>Alveolata</taxon>
        <taxon>Apicomplexa</taxon>
        <taxon>Aconoidasida</taxon>
        <taxon>Haemosporida</taxon>
        <taxon>Plasmodiidae</taxon>
        <taxon>Plasmodium</taxon>
        <taxon>Plasmodium (Vinckeia)</taxon>
    </lineage>
</organism>
<dbReference type="AlphaFoldDB" id="A0A077YCJ3"/>
<dbReference type="GeneID" id="3791297"/>
<dbReference type="GO" id="GO:0016740">
    <property type="term" value="F:transferase activity"/>
    <property type="evidence" value="ECO:0007669"/>
    <property type="project" value="InterPro"/>
</dbReference>
<name>A0A077YCJ3_PLAYE</name>
<dbReference type="EMBL" id="LM993668">
    <property type="protein sequence ID" value="VTZ81436.1"/>
    <property type="molecule type" value="Genomic_DNA"/>
</dbReference>
<dbReference type="InterPro" id="IPR016035">
    <property type="entry name" value="Acyl_Trfase/lysoPLipase"/>
</dbReference>
<dbReference type="Pfam" id="PF00698">
    <property type="entry name" value="Acyl_transf_1"/>
    <property type="match status" value="1"/>
</dbReference>
<feature type="domain" description="Malonyl-CoA:ACP transacylase (MAT)" evidence="1">
    <location>
        <begin position="99"/>
        <end position="397"/>
    </location>
</feature>
<dbReference type="Proteomes" id="UP000072904">
    <property type="component" value="Chromosome 14"/>
</dbReference>
<dbReference type="InterPro" id="IPR014043">
    <property type="entry name" value="Acyl_transferase_dom"/>
</dbReference>
<dbReference type="VEuPathDB" id="PlasmoDB:Py17XNL_001400973"/>
<evidence type="ECO:0000259" key="1">
    <source>
        <dbReference type="SMART" id="SM00827"/>
    </source>
</evidence>
<dbReference type="OrthoDB" id="541883at2759"/>
<accession>A0A077YCJ3</accession>
<reference evidence="2" key="3">
    <citation type="submission" date="2014-05" db="EMBL/GenBank/DDBJ databases">
        <authorList>
            <person name="Aslett A.Martin."/>
            <person name="De Silva Nishadi"/>
        </authorList>
    </citation>
    <scope>NUCLEOTIDE SEQUENCE</scope>
    <source>
        <strain evidence="2">YM</strain>
    </source>
</reference>
<dbReference type="VEuPathDB" id="PlasmoDB:PY17X_1412300"/>
<evidence type="ECO:0000313" key="4">
    <source>
        <dbReference type="Proteomes" id="UP000072874"/>
    </source>
</evidence>
<dbReference type="KEGG" id="pyo:PY17X_1412300"/>
<protein>
    <submittedName>
        <fullName evidence="2">Malonyl CoA-acyl carrier protein transacylase, putative</fullName>
    </submittedName>
</protein>
<sequence length="397" mass="45711">MHLKTYYLLIIILKIIILNFEKYKCFLLKKKDPIIFDLIENRKNKFNNIRKLIIKDKCNSDVVIDNILKFSENENYIQKKLNELKKYRITTYSSKYTFFFPGQGEQYLSMGLDTYNNHKESKEIYERASKILGYNLMEVIKNGPIEKLTDSEIAQPAIYTVSMAAYEKLKNENYDIVQKLNLCMGYSLGEYSALACSGALSFEEGVYLTKERGKAMQNCAKLHNMSTIAIVGLTIDNIYKLIDEVNKQMNDDIFIVSYMTEKKFGLCGKPETMEYLNKLAKEKYKALFTKKLQISGAFHSSYMFPAKKSLENILKQIQLKKLHVPIISNVDGCAYNDPSIIKDLLLLQLTSPIKINECLENVLKNGYEIGYELGPGTINTNLLRDVSKKKKTATPYI</sequence>
<dbReference type="InterPro" id="IPR052760">
    <property type="entry name" value="Mitochondrial_malonyltrans"/>
</dbReference>
<evidence type="ECO:0000313" key="5">
    <source>
        <dbReference type="Proteomes" id="UP000072904"/>
    </source>
</evidence>
<dbReference type="SMART" id="SM00827">
    <property type="entry name" value="PKS_AT"/>
    <property type="match status" value="1"/>
</dbReference>
<dbReference type="PANTHER" id="PTHR47170">
    <property type="entry name" value="MALONYL-COA ACP TRANSACYLASE, ACP-BINDING"/>
    <property type="match status" value="1"/>
</dbReference>
<reference evidence="4 5" key="1">
    <citation type="journal article" date="2014" name="BMC Biol.">
        <title>A comprehensive evaluation of rodent malaria parasite genomes and gene expression.</title>
        <authorList>
            <person name="Otto T.D."/>
            <person name="Bohme U."/>
            <person name="Jackson A.P."/>
            <person name="Hunt M."/>
            <person name="Franke-Fayard B."/>
            <person name="Hoeijmakers W.A."/>
            <person name="Religa A.A."/>
            <person name="Robertson L."/>
            <person name="Sanders M."/>
            <person name="Ogun S.A."/>
            <person name="Cunningham D."/>
            <person name="Erhart A."/>
            <person name="Billker O."/>
            <person name="Khan S.M."/>
            <person name="Stunnenberg H.G."/>
            <person name="Langhorne J."/>
            <person name="Holder A.A."/>
            <person name="Waters A.P."/>
            <person name="Newbold C.I."/>
            <person name="Pain A."/>
            <person name="Berriman M."/>
            <person name="Janse C.J."/>
        </authorList>
    </citation>
    <scope>NUCLEOTIDE SEQUENCE [LARGE SCALE GENOMIC DNA]</scope>
    <source>
        <strain evidence="3 4">17X</strain>
        <strain evidence="2 5">YM</strain>
    </source>
</reference>
<reference evidence="3" key="4">
    <citation type="submission" date="2019-05" db="EMBL/GenBank/DDBJ databases">
        <authorList>
            <consortium name="Pathogen Informatics"/>
        </authorList>
    </citation>
    <scope>NUCLEOTIDE SEQUENCE</scope>
    <source>
        <strain evidence="3">17X</strain>
    </source>
</reference>
<dbReference type="VEuPathDB" id="PlasmoDB:PYYM_1414100"/>
<dbReference type="VEuPathDB" id="PlasmoDB:PY05492"/>
<dbReference type="RefSeq" id="XP_725957.1">
    <property type="nucleotide sequence ID" value="XM_720864.1"/>
</dbReference>
<dbReference type="SUPFAM" id="SSF52151">
    <property type="entry name" value="FabD/lysophospholipase-like"/>
    <property type="match status" value="1"/>
</dbReference>
<dbReference type="Gene3D" id="3.40.366.10">
    <property type="entry name" value="Malonyl-Coenzyme A Acyl Carrier Protein, domain 2"/>
    <property type="match status" value="1"/>
</dbReference>
<dbReference type="PANTHER" id="PTHR47170:SF2">
    <property type="entry name" value="MALONYL-COA:ACP TRANSACYLASE (MAT) DOMAIN-CONTAINING PROTEIN"/>
    <property type="match status" value="1"/>
</dbReference>
<dbReference type="EMBL" id="LK934642">
    <property type="protein sequence ID" value="CDU20476.1"/>
    <property type="molecule type" value="Genomic_DNA"/>
</dbReference>
<evidence type="ECO:0000313" key="2">
    <source>
        <dbReference type="EMBL" id="CDU20476.1"/>
    </source>
</evidence>
<reference evidence="3" key="2">
    <citation type="submission" date="2014-05" db="EMBL/GenBank/DDBJ databases">
        <authorList>
            <person name="Aslett M.A."/>
            <person name="De Silva N."/>
        </authorList>
    </citation>
    <scope>NUCLEOTIDE SEQUENCE</scope>
    <source>
        <strain evidence="3">17X</strain>
    </source>
</reference>
<dbReference type="OMA" id="AANYNCP"/>
<proteinExistence type="predicted"/>
<dbReference type="InterPro" id="IPR001227">
    <property type="entry name" value="Ac_transferase_dom_sf"/>
</dbReference>
<evidence type="ECO:0000313" key="3">
    <source>
        <dbReference type="EMBL" id="VTZ81436.1"/>
    </source>
</evidence>
<gene>
    <name evidence="3" type="ORF">PY17X_1412300</name>
    <name evidence="2" type="ORF">PYYM_1414100</name>
</gene>
<dbReference type="Gene3D" id="3.30.70.250">
    <property type="entry name" value="Malonyl-CoA ACP transacylase, ACP-binding"/>
    <property type="match status" value="1"/>
</dbReference>